<dbReference type="GO" id="GO:0016020">
    <property type="term" value="C:membrane"/>
    <property type="evidence" value="ECO:0007669"/>
    <property type="project" value="UniProtKB-SubCell"/>
</dbReference>
<sequence>MAHIATVEREYSSVSKRRTSKSANGTVTIEVEREEHEEIKLCHFHELPDWQKDNEFILTGYVRETNSIKKCLRSLGCFNNESINIYSHLIAAISYFVVLLFYTDILCIPSFPSTTFVDYMVIDLYLLGAFTCLIGSSLFHCMKQHSESHSDMWSKVDYIGIICLITCSLISLLYYGYMDHFIYFKVFTVITLVLATICTICVLDQRFNSKNFRPIRAGFFILFSMSAVIPIGAGFSKFGFTEVLQRIQLRFVAWETFFYVVGALLYGFRIPETLYPGNFDLVGSSHQIFHIMVILGSVFHLKAVLGSYTFMHSNISSNSFTLSS</sequence>
<dbReference type="PhylomeDB" id="A7TN71"/>
<evidence type="ECO:0000313" key="7">
    <source>
        <dbReference type="EMBL" id="EDO16289.1"/>
    </source>
</evidence>
<feature type="binding site" evidence="5">
    <location>
        <position position="140"/>
    </location>
    <ligand>
        <name>Zn(2+)</name>
        <dbReference type="ChEBI" id="CHEBI:29105"/>
    </ligand>
</feature>
<dbReference type="GO" id="GO:0046872">
    <property type="term" value="F:metal ion binding"/>
    <property type="evidence" value="ECO:0007669"/>
    <property type="project" value="UniProtKB-KW"/>
</dbReference>
<dbReference type="FunCoup" id="A7TN71">
    <property type="interactions" value="275"/>
</dbReference>
<dbReference type="OrthoDB" id="529367at2759"/>
<feature type="transmembrane region" description="Helical" evidence="6">
    <location>
        <begin position="182"/>
        <end position="203"/>
    </location>
</feature>
<keyword evidence="2 6" id="KW-0812">Transmembrane</keyword>
<dbReference type="PANTHER" id="PTHR20855">
    <property type="entry name" value="ADIPOR/PROGESTIN RECEPTOR-RELATED"/>
    <property type="match status" value="1"/>
</dbReference>
<dbReference type="EMBL" id="DS480428">
    <property type="protein sequence ID" value="EDO16289.1"/>
    <property type="molecule type" value="Genomic_DNA"/>
</dbReference>
<evidence type="ECO:0000256" key="6">
    <source>
        <dbReference type="SAM" id="Phobius"/>
    </source>
</evidence>
<feature type="transmembrane region" description="Helical" evidence="6">
    <location>
        <begin position="288"/>
        <end position="311"/>
    </location>
</feature>
<keyword evidence="3 6" id="KW-1133">Transmembrane helix</keyword>
<accession>A7TN71</accession>
<dbReference type="InParanoid" id="A7TN71"/>
<dbReference type="GO" id="GO:0006882">
    <property type="term" value="P:intracellular zinc ion homeostasis"/>
    <property type="evidence" value="ECO:0007669"/>
    <property type="project" value="TreeGrafter"/>
</dbReference>
<dbReference type="KEGG" id="vpo:Kpol_1053p26"/>
<evidence type="ECO:0000256" key="4">
    <source>
        <dbReference type="ARBA" id="ARBA00023136"/>
    </source>
</evidence>
<name>A7TN71_VANPO</name>
<organism evidence="8">
    <name type="scientific">Vanderwaltozyma polyspora (strain ATCC 22028 / DSM 70294 / BCRC 21397 / CBS 2163 / NBRC 10782 / NRRL Y-8283 / UCD 57-17)</name>
    <name type="common">Kluyveromyces polysporus</name>
    <dbReference type="NCBI Taxonomy" id="436907"/>
    <lineage>
        <taxon>Eukaryota</taxon>
        <taxon>Fungi</taxon>
        <taxon>Dikarya</taxon>
        <taxon>Ascomycota</taxon>
        <taxon>Saccharomycotina</taxon>
        <taxon>Saccharomycetes</taxon>
        <taxon>Saccharomycetales</taxon>
        <taxon>Saccharomycetaceae</taxon>
        <taxon>Vanderwaltozyma</taxon>
    </lineage>
</organism>
<keyword evidence="5" id="KW-0862">Zinc</keyword>
<feature type="transmembrane region" description="Helical" evidence="6">
    <location>
        <begin position="158"/>
        <end position="176"/>
    </location>
</feature>
<feature type="transmembrane region" description="Helical" evidence="6">
    <location>
        <begin position="122"/>
        <end position="142"/>
    </location>
</feature>
<dbReference type="GO" id="GO:0038023">
    <property type="term" value="F:signaling receptor activity"/>
    <property type="evidence" value="ECO:0007669"/>
    <property type="project" value="TreeGrafter"/>
</dbReference>
<evidence type="ECO:0000256" key="1">
    <source>
        <dbReference type="ARBA" id="ARBA00004141"/>
    </source>
</evidence>
<dbReference type="eggNOG" id="KOG0748">
    <property type="taxonomic scope" value="Eukaryota"/>
</dbReference>
<dbReference type="RefSeq" id="XP_001644147.1">
    <property type="nucleotide sequence ID" value="XM_001644097.1"/>
</dbReference>
<keyword evidence="4 6" id="KW-0472">Membrane</keyword>
<dbReference type="Pfam" id="PF03006">
    <property type="entry name" value="HlyIII"/>
    <property type="match status" value="1"/>
</dbReference>
<reference evidence="7 8" key="1">
    <citation type="journal article" date="2007" name="Proc. Natl. Acad. Sci. U.S.A.">
        <title>Independent sorting-out of thousands of duplicated gene pairs in two yeast species descended from a whole-genome duplication.</title>
        <authorList>
            <person name="Scannell D.R."/>
            <person name="Frank A.C."/>
            <person name="Conant G.C."/>
            <person name="Byrne K.P."/>
            <person name="Woolfit M."/>
            <person name="Wolfe K.H."/>
        </authorList>
    </citation>
    <scope>NUCLEOTIDE SEQUENCE [LARGE SCALE GENOMIC DNA]</scope>
    <source>
        <strain evidence="8">ATCC 22028 / DSM 70294 / BCRC 21397 / CBS 2163 / NBRC 10782 / NRRL Y-8283 / UCD 57-17</strain>
    </source>
</reference>
<dbReference type="InterPro" id="IPR004254">
    <property type="entry name" value="AdipoR/HlyIII-related"/>
</dbReference>
<gene>
    <name evidence="7" type="ORF">Kpol_1053p26</name>
</gene>
<dbReference type="Proteomes" id="UP000000267">
    <property type="component" value="Unassembled WGS sequence"/>
</dbReference>
<dbReference type="HOGENOM" id="CLU_023075_2_0_1"/>
<evidence type="ECO:0000256" key="3">
    <source>
        <dbReference type="ARBA" id="ARBA00022989"/>
    </source>
</evidence>
<feature type="transmembrane region" description="Helical" evidence="6">
    <location>
        <begin position="215"/>
        <end position="235"/>
    </location>
</feature>
<feature type="transmembrane region" description="Helical" evidence="6">
    <location>
        <begin position="83"/>
        <end position="102"/>
    </location>
</feature>
<proteinExistence type="predicted"/>
<evidence type="ECO:0000256" key="2">
    <source>
        <dbReference type="ARBA" id="ARBA00022692"/>
    </source>
</evidence>
<evidence type="ECO:0000313" key="8">
    <source>
        <dbReference type="Proteomes" id="UP000000267"/>
    </source>
</evidence>
<keyword evidence="8" id="KW-1185">Reference proteome</keyword>
<protein>
    <submittedName>
        <fullName evidence="7">Uncharacterized protein</fullName>
    </submittedName>
</protein>
<feature type="transmembrane region" description="Helical" evidence="6">
    <location>
        <begin position="247"/>
        <end position="268"/>
    </location>
</feature>
<feature type="binding site" evidence="5">
    <location>
        <position position="286"/>
    </location>
    <ligand>
        <name>Zn(2+)</name>
        <dbReference type="ChEBI" id="CHEBI:29105"/>
    </ligand>
</feature>
<dbReference type="STRING" id="436907.A7TN71"/>
<dbReference type="PANTHER" id="PTHR20855:SF95">
    <property type="entry name" value="ADIPOR-LIKE RECEPTOR IZH1"/>
    <property type="match status" value="1"/>
</dbReference>
<dbReference type="GeneID" id="5544439"/>
<keyword evidence="5" id="KW-0479">Metal-binding</keyword>
<feature type="binding site" evidence="5">
    <location>
        <position position="290"/>
    </location>
    <ligand>
        <name>Zn(2+)</name>
        <dbReference type="ChEBI" id="CHEBI:29105"/>
    </ligand>
</feature>
<dbReference type="AlphaFoldDB" id="A7TN71"/>
<comment type="subcellular location">
    <subcellularLocation>
        <location evidence="1">Membrane</location>
        <topology evidence="1">Multi-pass membrane protein</topology>
    </subcellularLocation>
</comment>
<evidence type="ECO:0000256" key="5">
    <source>
        <dbReference type="PIRSR" id="PIRSR604254-1"/>
    </source>
</evidence>
<dbReference type="OMA" id="HSQPCPD"/>